<dbReference type="InterPro" id="IPR029058">
    <property type="entry name" value="AB_hydrolase_fold"/>
</dbReference>
<dbReference type="Proteomes" id="UP000050465">
    <property type="component" value="Unassembled WGS sequence"/>
</dbReference>
<dbReference type="AlphaFoldDB" id="A0A0P7YT99"/>
<evidence type="ECO:0008006" key="3">
    <source>
        <dbReference type="Google" id="ProtNLM"/>
    </source>
</evidence>
<evidence type="ECO:0000313" key="2">
    <source>
        <dbReference type="Proteomes" id="UP000050465"/>
    </source>
</evidence>
<comment type="caution">
    <text evidence="1">The sequence shown here is derived from an EMBL/GenBank/DDBJ whole genome shotgun (WGS) entry which is preliminary data.</text>
</comment>
<dbReference type="STRING" id="1666911.HLUCCA11_17625"/>
<reference evidence="1 2" key="1">
    <citation type="submission" date="2015-09" db="EMBL/GenBank/DDBJ databases">
        <title>Identification and resolution of microdiversity through metagenomic sequencing of parallel consortia.</title>
        <authorList>
            <person name="Nelson W.C."/>
            <person name="Romine M.F."/>
            <person name="Lindemann S.R."/>
        </authorList>
    </citation>
    <scope>NUCLEOTIDE SEQUENCE [LARGE SCALE GENOMIC DNA]</scope>
    <source>
        <strain evidence="1">Ana</strain>
    </source>
</reference>
<dbReference type="EMBL" id="LJZR01000028">
    <property type="protein sequence ID" value="KPQ33694.1"/>
    <property type="molecule type" value="Genomic_DNA"/>
</dbReference>
<name>A0A0P7YT99_9CYAN</name>
<dbReference type="PANTHER" id="PTHR34127">
    <property type="entry name" value="OS04G0405600 PROTEIN"/>
    <property type="match status" value="1"/>
</dbReference>
<dbReference type="ESTHER" id="9cyan-a0a0p7yt99">
    <property type="family name" value="Duf_1350"/>
</dbReference>
<proteinExistence type="predicted"/>
<dbReference type="InterPro" id="IPR010765">
    <property type="entry name" value="DUF1350"/>
</dbReference>
<organism evidence="1 2">
    <name type="scientific">Phormidesmis priestleyi Ana</name>
    <dbReference type="NCBI Taxonomy" id="1666911"/>
    <lineage>
        <taxon>Bacteria</taxon>
        <taxon>Bacillati</taxon>
        <taxon>Cyanobacteriota</taxon>
        <taxon>Cyanophyceae</taxon>
        <taxon>Leptolyngbyales</taxon>
        <taxon>Leptolyngbyaceae</taxon>
        <taxon>Phormidesmis</taxon>
    </lineage>
</organism>
<sequence length="262" mass="29785">MYWQEVSGNWFLVPEQPRGIIHFLGGAFVAAAPHLTYRWLLEALYNEGYAVIATPFVNTFDHGAIAQETLITFDQGFAFLCKQRPELKDLPIYGLGHSMGCKVHLLIGTLHRVNRIGNIFVSFNNYPAQKSIPLLGQAIQQARQFVPELGLETRLEFTPSPEKTLALITEQYDTPYNLLIKFRSDTLDQTRPLSDVLIGRFPNTTTVRIIKGTHTTPIAQDVQWQASTSFTPFDAFGQFVKQEFYRDIKVLKSEILYWLAGD</sequence>
<dbReference type="PATRIC" id="fig|1666911.3.peg.1324"/>
<evidence type="ECO:0000313" key="1">
    <source>
        <dbReference type="EMBL" id="KPQ33694.1"/>
    </source>
</evidence>
<dbReference type="SUPFAM" id="SSF53474">
    <property type="entry name" value="alpha/beta-Hydrolases"/>
    <property type="match status" value="1"/>
</dbReference>
<dbReference type="Pfam" id="PF07082">
    <property type="entry name" value="DUF1350"/>
    <property type="match status" value="1"/>
</dbReference>
<gene>
    <name evidence="1" type="ORF">HLUCCA11_17625</name>
</gene>
<accession>A0A0P7YT99</accession>
<protein>
    <recommendedName>
        <fullName evidence="3">DUF1350 domain-containing protein</fullName>
    </recommendedName>
</protein>
<dbReference type="PANTHER" id="PTHR34127:SF1">
    <property type="entry name" value="OS04G0405600 PROTEIN"/>
    <property type="match status" value="1"/>
</dbReference>